<evidence type="ECO:0000313" key="7">
    <source>
        <dbReference type="EMBL" id="HIT99336.1"/>
    </source>
</evidence>
<evidence type="ECO:0000256" key="3">
    <source>
        <dbReference type="ARBA" id="ARBA00022679"/>
    </source>
</evidence>
<dbReference type="InterPro" id="IPR015421">
    <property type="entry name" value="PyrdxlP-dep_Trfase_major"/>
</dbReference>
<dbReference type="GO" id="GO:0030170">
    <property type="term" value="F:pyridoxal phosphate binding"/>
    <property type="evidence" value="ECO:0007669"/>
    <property type="project" value="InterPro"/>
</dbReference>
<dbReference type="InterPro" id="IPR054542">
    <property type="entry name" value="Cys_met_metab_PP"/>
</dbReference>
<evidence type="ECO:0000256" key="6">
    <source>
        <dbReference type="RuleBase" id="RU362118"/>
    </source>
</evidence>
<dbReference type="InterPro" id="IPR015424">
    <property type="entry name" value="PyrdxlP-dep_Trfase"/>
</dbReference>
<dbReference type="PANTHER" id="PTHR43797">
    <property type="entry name" value="HOMOCYSTEINE/CYSTEINE SYNTHASE"/>
    <property type="match status" value="1"/>
</dbReference>
<dbReference type="EMBL" id="DVLX01000038">
    <property type="protein sequence ID" value="HIT99336.1"/>
    <property type="molecule type" value="Genomic_DNA"/>
</dbReference>
<comment type="caution">
    <text evidence="7">The sequence shown here is derived from an EMBL/GenBank/DDBJ whole genome shotgun (WGS) entry which is preliminary data.</text>
</comment>
<keyword evidence="4 5" id="KW-0663">Pyridoxal phosphate</keyword>
<dbReference type="GO" id="GO:0003961">
    <property type="term" value="F:O-acetylhomoserine aminocarboxypropyltransferase activity"/>
    <property type="evidence" value="ECO:0007669"/>
    <property type="project" value="TreeGrafter"/>
</dbReference>
<dbReference type="GO" id="GO:0019346">
    <property type="term" value="P:transsulfuration"/>
    <property type="evidence" value="ECO:0007669"/>
    <property type="project" value="InterPro"/>
</dbReference>
<dbReference type="CDD" id="cd00614">
    <property type="entry name" value="CGS_like"/>
    <property type="match status" value="1"/>
</dbReference>
<feature type="modified residue" description="N6-(pyridoxal phosphate)lysine" evidence="5">
    <location>
        <position position="214"/>
    </location>
</feature>
<dbReference type="Gene3D" id="3.40.640.10">
    <property type="entry name" value="Type I PLP-dependent aspartate aminotransferase-like (Major domain)"/>
    <property type="match status" value="1"/>
</dbReference>
<comment type="similarity">
    <text evidence="2 6">Belongs to the trans-sulfuration enzymes family.</text>
</comment>
<dbReference type="InterPro" id="IPR000277">
    <property type="entry name" value="Cys/Met-Metab_PyrdxlP-dep_enz"/>
</dbReference>
<dbReference type="GO" id="GO:0006535">
    <property type="term" value="P:cysteine biosynthetic process from serine"/>
    <property type="evidence" value="ECO:0007669"/>
    <property type="project" value="TreeGrafter"/>
</dbReference>
<gene>
    <name evidence="7" type="ORF">IAD12_03675</name>
</gene>
<dbReference type="GO" id="GO:0005737">
    <property type="term" value="C:cytoplasm"/>
    <property type="evidence" value="ECO:0007669"/>
    <property type="project" value="TreeGrafter"/>
</dbReference>
<evidence type="ECO:0000256" key="1">
    <source>
        <dbReference type="ARBA" id="ARBA00001933"/>
    </source>
</evidence>
<protein>
    <submittedName>
        <fullName evidence="7">O-acetylhomoserine aminocarboxypropyltransferase/cysteine synthase</fullName>
    </submittedName>
</protein>
<name>A0A9D1KTZ7_9FIRM</name>
<dbReference type="PANTHER" id="PTHR43797:SF2">
    <property type="entry name" value="HOMOCYSTEINE_CYSTEINE SYNTHASE"/>
    <property type="match status" value="1"/>
</dbReference>
<dbReference type="Proteomes" id="UP000824159">
    <property type="component" value="Unassembled WGS sequence"/>
</dbReference>
<evidence type="ECO:0000256" key="4">
    <source>
        <dbReference type="ARBA" id="ARBA00022898"/>
    </source>
</evidence>
<evidence type="ECO:0000313" key="8">
    <source>
        <dbReference type="Proteomes" id="UP000824159"/>
    </source>
</evidence>
<evidence type="ECO:0000256" key="5">
    <source>
        <dbReference type="PIRSR" id="PIRSR001434-2"/>
    </source>
</evidence>
<organism evidence="7 8">
    <name type="scientific">Candidatus Allocopromorpha excrementavium</name>
    <dbReference type="NCBI Taxonomy" id="2840741"/>
    <lineage>
        <taxon>Bacteria</taxon>
        <taxon>Bacillati</taxon>
        <taxon>Bacillota</taxon>
        <taxon>Clostridia</taxon>
        <taxon>Eubacteriales</taxon>
        <taxon>Eubacteriaceae</taxon>
        <taxon>Eubacteriaceae incertae sedis</taxon>
        <taxon>Candidatus Allocopromorpha</taxon>
    </lineage>
</organism>
<sequence length="434" mass="47299">MEKAKKGKNWRFETIQVHTGQEEADESTGARAVPIYQTTSYVFRNSQHAEDLFSLSEPGNIYGRLTNPTQEILEKRIAALEGGAAALAVSSGAAAITYAIENIACSGDHIAVSKNIYGGTYNLFAHTLKERGITVTFVDPDEEGAFEDAIRENTKAVFAEVMGNPNSSLLDIEKTAEAAHAHGIPLIIDSTFTPPNLIRPIEHGADIVVHSLTKFIGGHGTALGGIIIDSGMFDWEKSGRFNVLTEPSESYHGLSFVNASGNLAYITRLRAVGLRDMGACISPFNAFLILQGVETLSLRVERQVENAMKVIEYLKNSPAVEKVNHPSLPECGYKELYDKYFPNGAGSIFTFEIKGGEREAKEFIDRLELFSLLANVADVKSLAIHPASTTHAQLNPQELEEQGIKENTIRLSIGTENIEDIIEDIDSALGAQQC</sequence>
<keyword evidence="3" id="KW-0808">Transferase</keyword>
<comment type="cofactor">
    <cofactor evidence="1 6">
        <name>pyridoxal 5'-phosphate</name>
        <dbReference type="ChEBI" id="CHEBI:597326"/>
    </cofactor>
</comment>
<dbReference type="NCBIfam" id="TIGR01326">
    <property type="entry name" value="OAH_OAS_sulfhy"/>
    <property type="match status" value="1"/>
</dbReference>
<dbReference type="Pfam" id="PF01053">
    <property type="entry name" value="Cys_Met_Meta_PP"/>
    <property type="match status" value="1"/>
</dbReference>
<dbReference type="InterPro" id="IPR015422">
    <property type="entry name" value="PyrdxlP-dep_Trfase_small"/>
</dbReference>
<dbReference type="PROSITE" id="PS00868">
    <property type="entry name" value="CYS_MET_METAB_PP"/>
    <property type="match status" value="1"/>
</dbReference>
<dbReference type="GO" id="GO:0004124">
    <property type="term" value="F:cysteine synthase activity"/>
    <property type="evidence" value="ECO:0007669"/>
    <property type="project" value="TreeGrafter"/>
</dbReference>
<proteinExistence type="inferred from homology"/>
<dbReference type="FunFam" id="3.40.640.10:FF:000035">
    <property type="entry name" value="O-succinylhomoserine sulfhydrylase"/>
    <property type="match status" value="1"/>
</dbReference>
<reference evidence="7" key="1">
    <citation type="submission" date="2020-10" db="EMBL/GenBank/DDBJ databases">
        <authorList>
            <person name="Gilroy R."/>
        </authorList>
    </citation>
    <scope>NUCLEOTIDE SEQUENCE</scope>
    <source>
        <strain evidence="7">CHK176-22527</strain>
    </source>
</reference>
<dbReference type="SUPFAM" id="SSF53383">
    <property type="entry name" value="PLP-dependent transferases"/>
    <property type="match status" value="1"/>
</dbReference>
<dbReference type="AlphaFoldDB" id="A0A9D1KTZ7"/>
<reference evidence="7" key="2">
    <citation type="journal article" date="2021" name="PeerJ">
        <title>Extensive microbial diversity within the chicken gut microbiome revealed by metagenomics and culture.</title>
        <authorList>
            <person name="Gilroy R."/>
            <person name="Ravi A."/>
            <person name="Getino M."/>
            <person name="Pursley I."/>
            <person name="Horton D.L."/>
            <person name="Alikhan N.F."/>
            <person name="Baker D."/>
            <person name="Gharbi K."/>
            <person name="Hall N."/>
            <person name="Watson M."/>
            <person name="Adriaenssens E.M."/>
            <person name="Foster-Nyarko E."/>
            <person name="Jarju S."/>
            <person name="Secka A."/>
            <person name="Antonio M."/>
            <person name="Oren A."/>
            <person name="Chaudhuri R.R."/>
            <person name="La Ragione R."/>
            <person name="Hildebrand F."/>
            <person name="Pallen M.J."/>
        </authorList>
    </citation>
    <scope>NUCLEOTIDE SEQUENCE</scope>
    <source>
        <strain evidence="7">CHK176-22527</strain>
    </source>
</reference>
<dbReference type="Gene3D" id="3.90.1150.10">
    <property type="entry name" value="Aspartate Aminotransferase, domain 1"/>
    <property type="match status" value="1"/>
</dbReference>
<evidence type="ECO:0000256" key="2">
    <source>
        <dbReference type="ARBA" id="ARBA00009077"/>
    </source>
</evidence>
<dbReference type="InterPro" id="IPR006235">
    <property type="entry name" value="OAc-hSer/O-AcSer_sulfhydrylase"/>
</dbReference>
<dbReference type="PIRSF" id="PIRSF001434">
    <property type="entry name" value="CGS"/>
    <property type="match status" value="1"/>
</dbReference>
<accession>A0A9D1KTZ7</accession>
<dbReference type="GO" id="GO:0071269">
    <property type="term" value="P:L-homocysteine biosynthetic process"/>
    <property type="evidence" value="ECO:0007669"/>
    <property type="project" value="TreeGrafter"/>
</dbReference>